<evidence type="ECO:0000313" key="2">
    <source>
        <dbReference type="EMBL" id="MFD2675086.1"/>
    </source>
</evidence>
<gene>
    <name evidence="2" type="ORF">ACFSUQ_07245</name>
</gene>
<evidence type="ECO:0000313" key="3">
    <source>
        <dbReference type="Proteomes" id="UP001597453"/>
    </source>
</evidence>
<protein>
    <recommendedName>
        <fullName evidence="4">DNA helicase</fullName>
    </recommendedName>
</protein>
<comment type="caution">
    <text evidence="2">The sequence shown here is derived from an EMBL/GenBank/DDBJ whole genome shotgun (WGS) entry which is preliminary data.</text>
</comment>
<feature type="transmembrane region" description="Helical" evidence="1">
    <location>
        <begin position="153"/>
        <end position="174"/>
    </location>
</feature>
<keyword evidence="1" id="KW-0472">Membrane</keyword>
<reference evidence="3" key="1">
    <citation type="journal article" date="2019" name="Int. J. Syst. Evol. Microbiol.">
        <title>The Global Catalogue of Microorganisms (GCM) 10K type strain sequencing project: providing services to taxonomists for standard genome sequencing and annotation.</title>
        <authorList>
            <consortium name="The Broad Institute Genomics Platform"/>
            <consortium name="The Broad Institute Genome Sequencing Center for Infectious Disease"/>
            <person name="Wu L."/>
            <person name="Ma J."/>
        </authorList>
    </citation>
    <scope>NUCLEOTIDE SEQUENCE [LARGE SCALE GENOMIC DNA]</scope>
    <source>
        <strain evidence="3">TISTR 1511</strain>
    </source>
</reference>
<dbReference type="EMBL" id="JBHUNF010000004">
    <property type="protein sequence ID" value="MFD2675086.1"/>
    <property type="molecule type" value="Genomic_DNA"/>
</dbReference>
<name>A0ABW5RK68_9MICO</name>
<keyword evidence="1" id="KW-0812">Transmembrane</keyword>
<dbReference type="Proteomes" id="UP001597453">
    <property type="component" value="Unassembled WGS sequence"/>
</dbReference>
<sequence>MALSRKNKRKLNRLRRDADRLWSEQQVVFDKARELVGRAGGTAKTYADSEITPVVRKRVDNDIRPAFERGVESGRRALASAEQTLQKNVLPAVAQVGGNVTGAVRELLDSEQVKNVQNKAEQFSKQAAANLERVQAQVAKQKPVKKKKSGPGVGGWFLIGAGVAAISAVGYALWQTFRADDDLWIADEELDAPVAKVVTNN</sequence>
<organism evidence="2 3">
    <name type="scientific">Gulosibacter bifidus</name>
    <dbReference type="NCBI Taxonomy" id="272239"/>
    <lineage>
        <taxon>Bacteria</taxon>
        <taxon>Bacillati</taxon>
        <taxon>Actinomycetota</taxon>
        <taxon>Actinomycetes</taxon>
        <taxon>Micrococcales</taxon>
        <taxon>Microbacteriaceae</taxon>
        <taxon>Gulosibacter</taxon>
    </lineage>
</organism>
<proteinExistence type="predicted"/>
<keyword evidence="1" id="KW-1133">Transmembrane helix</keyword>
<dbReference type="RefSeq" id="WP_159421405.1">
    <property type="nucleotide sequence ID" value="NZ_JBHUNF010000004.1"/>
</dbReference>
<evidence type="ECO:0008006" key="4">
    <source>
        <dbReference type="Google" id="ProtNLM"/>
    </source>
</evidence>
<accession>A0ABW5RK68</accession>
<evidence type="ECO:0000256" key="1">
    <source>
        <dbReference type="SAM" id="Phobius"/>
    </source>
</evidence>
<keyword evidence="3" id="KW-1185">Reference proteome</keyword>